<dbReference type="SMART" id="SM00060">
    <property type="entry name" value="FN3"/>
    <property type="match status" value="5"/>
</dbReference>
<feature type="domain" description="Fibronectin type-III" evidence="4">
    <location>
        <begin position="341"/>
        <end position="426"/>
    </location>
</feature>
<keyword evidence="3" id="KW-1133">Transmembrane helix</keyword>
<dbReference type="CDD" id="cd00112">
    <property type="entry name" value="LDLa"/>
    <property type="match status" value="1"/>
</dbReference>
<dbReference type="InterPro" id="IPR036116">
    <property type="entry name" value="FN3_sf"/>
</dbReference>
<keyword evidence="1" id="KW-0677">Repeat</keyword>
<keyword evidence="3" id="KW-0812">Transmembrane</keyword>
<feature type="domain" description="Fibronectin type-III" evidence="4">
    <location>
        <begin position="123"/>
        <end position="235"/>
    </location>
</feature>
<dbReference type="Pfam" id="PF00041">
    <property type="entry name" value="fn3"/>
    <property type="match status" value="2"/>
</dbReference>
<organism evidence="5 6">
    <name type="scientific">Lymnaea stagnalis</name>
    <name type="common">Great pond snail</name>
    <name type="synonym">Helix stagnalis</name>
    <dbReference type="NCBI Taxonomy" id="6523"/>
    <lineage>
        <taxon>Eukaryota</taxon>
        <taxon>Metazoa</taxon>
        <taxon>Spiralia</taxon>
        <taxon>Lophotrochozoa</taxon>
        <taxon>Mollusca</taxon>
        <taxon>Gastropoda</taxon>
        <taxon>Heterobranchia</taxon>
        <taxon>Euthyneura</taxon>
        <taxon>Panpulmonata</taxon>
        <taxon>Hygrophila</taxon>
        <taxon>Lymnaeoidea</taxon>
        <taxon>Lymnaeidae</taxon>
        <taxon>Lymnaea</taxon>
    </lineage>
</organism>
<keyword evidence="2" id="KW-1015">Disulfide bond</keyword>
<dbReference type="PANTHER" id="PTHR46708:SF2">
    <property type="entry name" value="FIBRONECTIN TYPE-III DOMAIN-CONTAINING PROTEIN"/>
    <property type="match status" value="1"/>
</dbReference>
<dbReference type="Gene3D" id="2.60.40.10">
    <property type="entry name" value="Immunoglobulins"/>
    <property type="match status" value="4"/>
</dbReference>
<comment type="caution">
    <text evidence="5">The sequence shown here is derived from an EMBL/GenBank/DDBJ whole genome shotgun (WGS) entry which is preliminary data.</text>
</comment>
<gene>
    <name evidence="5" type="ORF">GSLYS_00021046001</name>
</gene>
<dbReference type="SUPFAM" id="SSF49265">
    <property type="entry name" value="Fibronectin type III"/>
    <property type="match status" value="3"/>
</dbReference>
<feature type="transmembrane region" description="Helical" evidence="3">
    <location>
        <begin position="630"/>
        <end position="653"/>
    </location>
</feature>
<dbReference type="InterPro" id="IPR003961">
    <property type="entry name" value="FN3_dom"/>
</dbReference>
<evidence type="ECO:0000256" key="1">
    <source>
        <dbReference type="ARBA" id="ARBA00022737"/>
    </source>
</evidence>
<dbReference type="PANTHER" id="PTHR46708">
    <property type="entry name" value="TENASCIN"/>
    <property type="match status" value="1"/>
</dbReference>
<dbReference type="CDD" id="cd00063">
    <property type="entry name" value="FN3"/>
    <property type="match status" value="2"/>
</dbReference>
<protein>
    <recommendedName>
        <fullName evidence="4">Fibronectin type-III domain-containing protein</fullName>
    </recommendedName>
</protein>
<dbReference type="AlphaFoldDB" id="A0AAV2IRW5"/>
<evidence type="ECO:0000256" key="3">
    <source>
        <dbReference type="SAM" id="Phobius"/>
    </source>
</evidence>
<dbReference type="EMBL" id="CAXITT010001050">
    <property type="protein sequence ID" value="CAL1547729.1"/>
    <property type="molecule type" value="Genomic_DNA"/>
</dbReference>
<accession>A0AAV2IRW5</accession>
<feature type="domain" description="Fibronectin type-III" evidence="4">
    <location>
        <begin position="430"/>
        <end position="528"/>
    </location>
</feature>
<keyword evidence="3" id="KW-0472">Membrane</keyword>
<dbReference type="InterPro" id="IPR050991">
    <property type="entry name" value="ECM_Regulatory_Proteins"/>
</dbReference>
<dbReference type="InterPro" id="IPR002172">
    <property type="entry name" value="LDrepeatLR_classA_rpt"/>
</dbReference>
<proteinExistence type="predicted"/>
<dbReference type="Proteomes" id="UP001497497">
    <property type="component" value="Unassembled WGS sequence"/>
</dbReference>
<evidence type="ECO:0000313" key="6">
    <source>
        <dbReference type="Proteomes" id="UP001497497"/>
    </source>
</evidence>
<evidence type="ECO:0000313" key="5">
    <source>
        <dbReference type="EMBL" id="CAL1547729.1"/>
    </source>
</evidence>
<reference evidence="5 6" key="1">
    <citation type="submission" date="2024-04" db="EMBL/GenBank/DDBJ databases">
        <authorList>
            <consortium name="Genoscope - CEA"/>
            <person name="William W."/>
        </authorList>
    </citation>
    <scope>NUCLEOTIDE SEQUENCE [LARGE SCALE GENOMIC DNA]</scope>
</reference>
<evidence type="ECO:0000256" key="2">
    <source>
        <dbReference type="ARBA" id="ARBA00023157"/>
    </source>
</evidence>
<dbReference type="InterPro" id="IPR013783">
    <property type="entry name" value="Ig-like_fold"/>
</dbReference>
<keyword evidence="6" id="KW-1185">Reference proteome</keyword>
<name>A0AAV2IRW5_LYMST</name>
<evidence type="ECO:0000259" key="4">
    <source>
        <dbReference type="PROSITE" id="PS50853"/>
    </source>
</evidence>
<sequence length="702" mass="78111">MCVSWVQVCDGVKDCSGNNLDELDCDECASVADRHTNSVIHEVTNTSIYFVSLRLDVVSYAEKVADLPLANHTWKNFSRGSSKDDTITGLTPATDYILVLFQKTPQKLCPYDKLYVRTLDGLPSEPVQVSATARIESFMTVTYAVNVWWQKPLFPNGYVLSYIIYYQEVTEKGQSSSGVMSLEKLVDDPRDNYHVIVADYIAKDKRYSFWVTAKTAAGEGKPSLATTLLISSVPATNLAVLAKSVTNTSITLAWTQDPAASGYRITLVHSPADISLELPTAKIDDIIVDLDKNNNSYTIKGLCPLSEVKVSVQAKYKDLIVGPRWYPNGTDSLTLKGTQPIVGPVQIDKTGPTSVFLKFNLTSGNAESYYIYYTHNKRQAPVSVQVWQSSYEIQGLLACENYFVWVRPTSPSCPTHQLENFVTEEDDLAPPKDLTATVIRNFGSYSLTLSWKATCYKLNQPTAYVIHMEQLNGRAQDVRTAASLNTAFNYTFKEILAGRNYTFTVRTSLTGSHESTPLKVVIPSLEGPYNIMVKHMGEGNVHVTWEWPQAETDKEFKEFVVRTKGDDVNLKNHTSQHALDLKLTHSGEYYFIIQAMDKSNNIMAESEAELFAFDDDVSHSEEISISKTNLVAILVPTIVVVVGLSAGLVVFIVRHKRLQRSFLAFANSHYNIQSGTTTFSDELDGDEPLIQGFSDDEPLVIA</sequence>
<dbReference type="PROSITE" id="PS50853">
    <property type="entry name" value="FN3"/>
    <property type="match status" value="3"/>
</dbReference>